<protein>
    <recommendedName>
        <fullName evidence="2">sucrose-phosphate synthase</fullName>
        <ecNumber evidence="2">2.4.1.14</ecNumber>
    </recommendedName>
</protein>
<dbReference type="EC" id="2.4.1.14" evidence="2"/>
<dbReference type="SUPFAM" id="SSF56784">
    <property type="entry name" value="HAD-like"/>
    <property type="match status" value="1"/>
</dbReference>
<evidence type="ECO:0000256" key="3">
    <source>
        <dbReference type="ARBA" id="ARBA00022676"/>
    </source>
</evidence>
<organism evidence="9 10">
    <name type="scientific">Sulfitobacter pontiacus</name>
    <dbReference type="NCBI Taxonomy" id="60137"/>
    <lineage>
        <taxon>Bacteria</taxon>
        <taxon>Pseudomonadati</taxon>
        <taxon>Pseudomonadota</taxon>
        <taxon>Alphaproteobacteria</taxon>
        <taxon>Rhodobacterales</taxon>
        <taxon>Roseobacteraceae</taxon>
        <taxon>Sulfitobacter</taxon>
    </lineage>
</organism>
<keyword evidence="3" id="KW-0328">Glycosyltransferase</keyword>
<dbReference type="Pfam" id="PF13579">
    <property type="entry name" value="Glyco_trans_4_4"/>
    <property type="match status" value="1"/>
</dbReference>
<dbReference type="STRING" id="60137.SAMN04488041_11127"/>
<dbReference type="Proteomes" id="UP000183076">
    <property type="component" value="Unassembled WGS sequence"/>
</dbReference>
<evidence type="ECO:0000313" key="9">
    <source>
        <dbReference type="EMBL" id="SDX66719.1"/>
    </source>
</evidence>
<dbReference type="SFLD" id="SFLDG01140">
    <property type="entry name" value="C2.B:_Phosphomannomutase_and_P"/>
    <property type="match status" value="1"/>
</dbReference>
<keyword evidence="4" id="KW-0808">Transferase</keyword>
<evidence type="ECO:0000313" key="10">
    <source>
        <dbReference type="Proteomes" id="UP000183076"/>
    </source>
</evidence>
<evidence type="ECO:0000256" key="1">
    <source>
        <dbReference type="ARBA" id="ARBA00006530"/>
    </source>
</evidence>
<evidence type="ECO:0000259" key="6">
    <source>
        <dbReference type="Pfam" id="PF00534"/>
    </source>
</evidence>
<dbReference type="PANTHER" id="PTHR46039">
    <property type="entry name" value="SUCROSE-PHOSPHATE SYNTHASE 3-RELATED"/>
    <property type="match status" value="1"/>
</dbReference>
<dbReference type="InterPro" id="IPR028098">
    <property type="entry name" value="Glyco_trans_4-like_N"/>
</dbReference>
<feature type="domain" description="Glycosyltransferase subfamily 4-like N-terminal" evidence="8">
    <location>
        <begin position="26"/>
        <end position="197"/>
    </location>
</feature>
<dbReference type="InterPro" id="IPR023214">
    <property type="entry name" value="HAD_sf"/>
</dbReference>
<evidence type="ECO:0000256" key="4">
    <source>
        <dbReference type="ARBA" id="ARBA00022679"/>
    </source>
</evidence>
<dbReference type="InterPro" id="IPR036412">
    <property type="entry name" value="HAD-like_sf"/>
</dbReference>
<dbReference type="GO" id="GO:0046524">
    <property type="term" value="F:sucrose-phosphate synthase activity"/>
    <property type="evidence" value="ECO:0007669"/>
    <property type="project" value="UniProtKB-EC"/>
</dbReference>
<reference evidence="10" key="1">
    <citation type="submission" date="2016-10" db="EMBL/GenBank/DDBJ databases">
        <authorList>
            <person name="Varghese N."/>
            <person name="Submissions S."/>
        </authorList>
    </citation>
    <scope>NUCLEOTIDE SEQUENCE [LARGE SCALE GENOMIC DNA]</scope>
    <source>
        <strain evidence="10">DSM 10014</strain>
    </source>
</reference>
<dbReference type="SFLD" id="SFLDG01141">
    <property type="entry name" value="C2.B.1:_Sucrose_Phosphatase_Li"/>
    <property type="match status" value="1"/>
</dbReference>
<dbReference type="Gene3D" id="3.90.1070.10">
    <property type="match status" value="1"/>
</dbReference>
<comment type="similarity">
    <text evidence="1">Belongs to the glycosyltransferase 1 family.</text>
</comment>
<dbReference type="EMBL" id="FNNB01000011">
    <property type="protein sequence ID" value="SDX66719.1"/>
    <property type="molecule type" value="Genomic_DNA"/>
</dbReference>
<dbReference type="SUPFAM" id="SSF53756">
    <property type="entry name" value="UDP-Glycosyltransferase/glycogen phosphorylase"/>
    <property type="match status" value="1"/>
</dbReference>
<sequence length="681" mass="73612">MRIMHISLGGCLSAPPVKYGMTEDTGGHIAYVLGAAMAQAKLPEVEEVTIVTRLFDAPELGAVFAQAEERIAPKCRVVRLASDRAEYLEKGDLVGELPSLQNALLETLEAMCAARPDVIHAHFSDAAELALAARERFGVPVLYTAHSLGAEKLGPGEDPSAELEARIARETRALAEADAIIASSRDEVERQIPKLVPTAEGRAHRIGPGVCVEEKGDAARARQMLGGFLRDVSKPIILAIARPIRKKNLRRLVDAYATDHSLQERANLVIVAGLRDGLGQGCSERDAVIADLFDGVDRHDLWGKVALPRQHSAQDISDLYALAAEGGVFCNPAFHEPFGLTLIEAAQAGVPLVATKSGGPSDILPELGFGALIDPYDTASLARGLRDVLMAPERELAARRAQRIARQTYDWTAWARRTQAVMEGVVRGPQGQSVAVHQHEHLLACDIDNTLTGCRNGARAFAQWLGREGERCAFTVATGRSIAEAQRVLAEWDLPTPDTIISSTGTEIWRRSGSGFTLCKEYAALIAQEWDAAAVRAVLEGTTVRFQPVYDQRRWKVSLFGTISDVPAIKARLHQAGVLARIIPSHEKFIDIIPVQAGKAAAIRFEAARRGMSDDRVIVAGDSGNDLDMLSRFENAVLPANALTELDGLASVYRSSLKHAAGVLDGVQYYRAPQPMLMAGE</sequence>
<accession>A0A1H3DM37</accession>
<dbReference type="AlphaFoldDB" id="A0A1H3DM37"/>
<evidence type="ECO:0000256" key="5">
    <source>
        <dbReference type="ARBA" id="ARBA00047471"/>
    </source>
</evidence>
<dbReference type="InterPro" id="IPR006380">
    <property type="entry name" value="SPP-like_dom"/>
</dbReference>
<dbReference type="PANTHER" id="PTHR46039:SF5">
    <property type="entry name" value="SUCROSE-PHOSPHATE SYNTHASE 3-RELATED"/>
    <property type="match status" value="1"/>
</dbReference>
<evidence type="ECO:0000259" key="8">
    <source>
        <dbReference type="Pfam" id="PF13579"/>
    </source>
</evidence>
<dbReference type="SFLD" id="SFLDS00003">
    <property type="entry name" value="Haloacid_Dehalogenase"/>
    <property type="match status" value="1"/>
</dbReference>
<gene>
    <name evidence="9" type="ORF">SAMN04488041_11127</name>
</gene>
<dbReference type="Gene3D" id="3.40.50.1000">
    <property type="entry name" value="HAD superfamily/HAD-like"/>
    <property type="match status" value="1"/>
</dbReference>
<dbReference type="Pfam" id="PF05116">
    <property type="entry name" value="S6PP"/>
    <property type="match status" value="1"/>
</dbReference>
<dbReference type="Gene3D" id="3.40.50.2000">
    <property type="entry name" value="Glycogen Phosphorylase B"/>
    <property type="match status" value="2"/>
</dbReference>
<evidence type="ECO:0000259" key="7">
    <source>
        <dbReference type="Pfam" id="PF05116"/>
    </source>
</evidence>
<feature type="domain" description="Glycosyl transferase family 1" evidence="6">
    <location>
        <begin position="231"/>
        <end position="398"/>
    </location>
</feature>
<name>A0A1H3DM37_9RHOB</name>
<evidence type="ECO:0000256" key="2">
    <source>
        <dbReference type="ARBA" id="ARBA00012536"/>
    </source>
</evidence>
<dbReference type="Pfam" id="PF00534">
    <property type="entry name" value="Glycos_transf_1"/>
    <property type="match status" value="1"/>
</dbReference>
<dbReference type="InterPro" id="IPR044161">
    <property type="entry name" value="SPS"/>
</dbReference>
<comment type="catalytic activity">
    <reaction evidence="5">
        <text>beta-D-fructose 6-phosphate + UDP-alpha-D-glucose = sucrose 6(F)-phosphate + UDP + H(+)</text>
        <dbReference type="Rhea" id="RHEA:22172"/>
        <dbReference type="ChEBI" id="CHEBI:15378"/>
        <dbReference type="ChEBI" id="CHEBI:57634"/>
        <dbReference type="ChEBI" id="CHEBI:57723"/>
        <dbReference type="ChEBI" id="CHEBI:58223"/>
        <dbReference type="ChEBI" id="CHEBI:58885"/>
        <dbReference type="EC" id="2.4.1.14"/>
    </reaction>
</comment>
<dbReference type="InterPro" id="IPR001296">
    <property type="entry name" value="Glyco_trans_1"/>
</dbReference>
<proteinExistence type="inferred from homology"/>
<feature type="domain" description="Sucrose phosphatase-like" evidence="7">
    <location>
        <begin position="441"/>
        <end position="671"/>
    </location>
</feature>